<name>A0A4V2PXP7_9SPHI</name>
<dbReference type="EMBL" id="SMGO01000002">
    <property type="protein sequence ID" value="TCK82861.1"/>
    <property type="molecule type" value="Genomic_DNA"/>
</dbReference>
<dbReference type="Pfam" id="PF06170">
    <property type="entry name" value="DUF983"/>
    <property type="match status" value="1"/>
</dbReference>
<gene>
    <name evidence="2" type="ORF">C8N28_1446</name>
</gene>
<feature type="transmembrane region" description="Helical" evidence="1">
    <location>
        <begin position="61"/>
        <end position="81"/>
    </location>
</feature>
<accession>A0A4V2PXP7</accession>
<reference evidence="2 3" key="1">
    <citation type="submission" date="2019-03" db="EMBL/GenBank/DDBJ databases">
        <title>Genomic Encyclopedia of Archaeal and Bacterial Type Strains, Phase II (KMG-II): from individual species to whole genera.</title>
        <authorList>
            <person name="Goeker M."/>
        </authorList>
    </citation>
    <scope>NUCLEOTIDE SEQUENCE [LARGE SCALE GENOMIC DNA]</scope>
    <source>
        <strain evidence="2 3">DSM 22554</strain>
    </source>
</reference>
<keyword evidence="3" id="KW-1185">Reference proteome</keyword>
<organism evidence="2 3">
    <name type="scientific">Albibacterium bauzanense</name>
    <dbReference type="NCBI Taxonomy" id="653929"/>
    <lineage>
        <taxon>Bacteria</taxon>
        <taxon>Pseudomonadati</taxon>
        <taxon>Bacteroidota</taxon>
        <taxon>Sphingobacteriia</taxon>
        <taxon>Sphingobacteriales</taxon>
        <taxon>Sphingobacteriaceae</taxon>
        <taxon>Albibacterium</taxon>
    </lineage>
</organism>
<evidence type="ECO:0000313" key="3">
    <source>
        <dbReference type="Proteomes" id="UP000294616"/>
    </source>
</evidence>
<dbReference type="OrthoDB" id="9790326at2"/>
<keyword evidence="1" id="KW-1133">Transmembrane helix</keyword>
<dbReference type="InterPro" id="IPR009325">
    <property type="entry name" value="DUF983"/>
</dbReference>
<dbReference type="RefSeq" id="WP_132223044.1">
    <property type="nucleotide sequence ID" value="NZ_SMGO01000002.1"/>
</dbReference>
<evidence type="ECO:0000256" key="1">
    <source>
        <dbReference type="SAM" id="Phobius"/>
    </source>
</evidence>
<protein>
    <submittedName>
        <fullName evidence="2">Uncharacterized protein DUF983</fullName>
    </submittedName>
</protein>
<proteinExistence type="predicted"/>
<feature type="transmembrane region" description="Helical" evidence="1">
    <location>
        <begin position="87"/>
        <end position="106"/>
    </location>
</feature>
<dbReference type="AlphaFoldDB" id="A0A4V2PXP7"/>
<dbReference type="Proteomes" id="UP000294616">
    <property type="component" value="Unassembled WGS sequence"/>
</dbReference>
<keyword evidence="1" id="KW-0472">Membrane</keyword>
<evidence type="ECO:0000313" key="2">
    <source>
        <dbReference type="EMBL" id="TCK82861.1"/>
    </source>
</evidence>
<keyword evidence="1" id="KW-0812">Transmembrane</keyword>
<comment type="caution">
    <text evidence="2">The sequence shown here is derived from an EMBL/GenBank/DDBJ whole genome shotgun (WGS) entry which is preliminary data.</text>
</comment>
<sequence length="131" mass="15233">MGVSHSGKLSAMLACKCPRCRVGKIFYGSPYSLKRQRTNQVCSHCGLYFEIEPGYFYISMYISYAFSVIELLIAAFIVYFLIRSESPWFYCVVLIPLIVLLSPINYRYSRVVLLHLFSPTIRYDPKYRINS</sequence>